<name>A0A9Y1BK85_9ARCH</name>
<protein>
    <submittedName>
        <fullName evidence="3">DUF4129 domain-containing protein</fullName>
    </submittedName>
</protein>
<sequence>MKYYNHIKIFTVFISLIIFLSSLPVYSFNYEKLVTKSDLDPTIENNLINYENKNRELNVYSNFKHSSHFTKREKKTPGNYEYYRSPLNIGLYVSIPGTSSLSSDSSRLKLSISSPTEGTKLFRGNTITVSGVLRSAAPNDFWDGETVEIYYNLTEAEFKVDPDSYRSSNYYVTSVVTNSQGEFTATISTSTLSADFRSKVGNITIFTWFDGNPDKGRGSGSPGSSYVFVYGGLKTDVSYSVTNPNQPYSFTTRILFDNNTEVTTSGTQYHIQVTWLTDNRVDINGNFTFTTNSHTYSNTSPSTIQTVKYESYYDSSQLSLNFFVTTGDTSFSNKLLHAVKQATTSEQVVVSSYYVTGTGLTDADIAIPLDSYITVYANVSDSSGLVGAGYNVTLEFYHGTTRYNLTTIQTNSSGAIQTKHFVDHNNIADITINNAFYITMTVSSSEFGGADVTPDSLGSVLESIINSISISISNTTIFYTSGKSISYTVTVTDNFGRVAPLAQFQVDFPGLSVITSSTGSSGTKTLSSVIPSYTIHTQTKTINVTALFTDGGTYRYFLNGTPQNNDTFNIYFDLTLTLQGPYDSNIVDGESTSYFNNTYYSFFQTGNIYNLTVVDEWGRNPVGAPFSLNFEGQTVSGVVTSGNNFIELDPDFNPTTGVDINVPTTISLVAEAGEANYQSSISHTVSIYGPDLDAPVINGETLSPNPFTTASHEPFFNVSFSISVSDVGSGVRSVIIYYQVIESNDSSLLNPANWITLNLTDLGGGIWFGYINTTIDFALQYVHYYIEVKDYAGYGLQENGTRQPTAQYDENFGLTGYLYNETHTNYYQLGDYEPPVEVAVPTTVDSPDPKSPYLNITVYVNDSLIYTGVSQVLIYINRTAVGGTTEINWVNGVQMTNIPGTNAWFYQLLAEYNYQYSWYYVAYDNAEPSPRTFKSQTYTYEAIDDTPPIIYNIDVVPSTGLLWNSTMNFTIRVDDVQNEVENVTLFITLTDPNGVEVENEAIALTAQAGTIIYSYTLDLSVFNYSVYGGYLLEYHFYVEDTIGNNISTTSVQLAISNPAPPNRPPVGDPADPSSETPIGGIVGGAIGGIVALIVILFLWFNRHSLRSYAQQQTLRKRLRDYLREILEDIKRLGSESRYKEAVLKTWQVIEGVGREFFDTPRFRHQTPMEYATVLSRRGKIDMAILNTLSEYFEKARYGAEVITETDFNATISALMKIINQLEAGEMEIET</sequence>
<organism evidence="3">
    <name type="scientific">Candidatus Heimdallarchaeum aukensis</name>
    <dbReference type="NCBI Taxonomy" id="2876573"/>
    <lineage>
        <taxon>Archaea</taxon>
        <taxon>Promethearchaeati</taxon>
        <taxon>Candidatus Heimdallarchaeota</taxon>
        <taxon>Candidatus Heimdallarchaeia (ex Rinke et al. 2021) (nom. nud.)</taxon>
        <taxon>Candidatus Heimdallarchaeales</taxon>
        <taxon>Candidatus Heimdallarchaeaceae</taxon>
        <taxon>Candidatus Heimdallarchaeum</taxon>
    </lineage>
</organism>
<reference evidence="3" key="1">
    <citation type="journal article" date="2022" name="Nat. Microbiol.">
        <title>Unique mobile elements and scalable gene flow at the prokaryote-eukaryote boundary revealed by circularized Asgard archaea genomes.</title>
        <authorList>
            <person name="Wu F."/>
            <person name="Speth D.R."/>
            <person name="Philosof A."/>
            <person name="Cremiere A."/>
            <person name="Narayanan A."/>
            <person name="Barco R.A."/>
            <person name="Connon S.A."/>
            <person name="Amend J.P."/>
            <person name="Antoshechkin I.A."/>
            <person name="Orphan V.J."/>
        </authorList>
    </citation>
    <scope>NUCLEOTIDE SEQUENCE</scope>
    <source>
        <strain evidence="3">PM71</strain>
    </source>
</reference>
<accession>A0A9Y1BK85</accession>
<feature type="transmembrane region" description="Helical" evidence="1">
    <location>
        <begin position="1078"/>
        <end position="1100"/>
    </location>
</feature>
<evidence type="ECO:0000313" key="3">
    <source>
        <dbReference type="EMBL" id="UJG40265.1"/>
    </source>
</evidence>
<dbReference type="Proteomes" id="UP001201020">
    <property type="component" value="Chromosome"/>
</dbReference>
<dbReference type="EMBL" id="CP084166">
    <property type="protein sequence ID" value="UJG40265.1"/>
    <property type="molecule type" value="Genomic_DNA"/>
</dbReference>
<gene>
    <name evidence="3" type="ORF">K9W45_10545</name>
</gene>
<evidence type="ECO:0000259" key="2">
    <source>
        <dbReference type="Pfam" id="PF13559"/>
    </source>
</evidence>
<keyword evidence="1" id="KW-0472">Membrane</keyword>
<dbReference type="AlphaFoldDB" id="A0A9Y1BK85"/>
<dbReference type="Pfam" id="PF13559">
    <property type="entry name" value="DUF4129"/>
    <property type="match status" value="1"/>
</dbReference>
<proteinExistence type="predicted"/>
<dbReference type="InterPro" id="IPR025403">
    <property type="entry name" value="TgpA-like_C"/>
</dbReference>
<keyword evidence="1" id="KW-0812">Transmembrane</keyword>
<evidence type="ECO:0000256" key="1">
    <source>
        <dbReference type="SAM" id="Phobius"/>
    </source>
</evidence>
<feature type="domain" description="Protein-glutamine gamma-glutamyltransferase-like C-terminal" evidence="2">
    <location>
        <begin position="1159"/>
        <end position="1209"/>
    </location>
</feature>
<keyword evidence="1" id="KW-1133">Transmembrane helix</keyword>